<proteinExistence type="predicted"/>
<name>A0A8J3B559_9ACTN</name>
<sequence length="298" mass="32704">MDARLAFVVRNGPFPVALRAAIAHRGLTLKHLQRRLAGAGIHVGIATLSCWQSGRRHPVRPASLAAVAAIERLLDLPADSLLALLRQADRAPAAPGSRRYADILADPRSLAGLLADLGPYGHQLQVVTSHTTVRIGPDRTLRELDVFQAVAALGPVDRDIAVYTGEARDDPAAVRFAGLEECRVGRVRRDAAAARSVAELLFDRRLATGETHLFRYRVTDANPSVCTEHFRWLPHPPVAMSLRVAFDPAARPARIWRFTRSREGGPYRTREELPGPYDSAHIISVPDKPGCIGLSWEW</sequence>
<dbReference type="Proteomes" id="UP000649739">
    <property type="component" value="Unassembled WGS sequence"/>
</dbReference>
<reference evidence="1" key="2">
    <citation type="submission" date="2020-09" db="EMBL/GenBank/DDBJ databases">
        <authorList>
            <person name="Sun Q."/>
            <person name="Ohkuma M."/>
        </authorList>
    </citation>
    <scope>NUCLEOTIDE SEQUENCE</scope>
    <source>
        <strain evidence="1">JCM 3090</strain>
    </source>
</reference>
<dbReference type="AlphaFoldDB" id="A0A8J3B559"/>
<keyword evidence="2" id="KW-1185">Reference proteome</keyword>
<evidence type="ECO:0000313" key="2">
    <source>
        <dbReference type="Proteomes" id="UP000649739"/>
    </source>
</evidence>
<dbReference type="EMBL" id="BMQB01000005">
    <property type="protein sequence ID" value="GGJ94339.1"/>
    <property type="molecule type" value="Genomic_DNA"/>
</dbReference>
<evidence type="ECO:0008006" key="3">
    <source>
        <dbReference type="Google" id="ProtNLM"/>
    </source>
</evidence>
<comment type="caution">
    <text evidence="1">The sequence shown here is derived from an EMBL/GenBank/DDBJ whole genome shotgun (WGS) entry which is preliminary data.</text>
</comment>
<reference evidence="1" key="1">
    <citation type="journal article" date="2014" name="Int. J. Syst. Evol. Microbiol.">
        <title>Complete genome sequence of Corynebacterium casei LMG S-19264T (=DSM 44701T), isolated from a smear-ripened cheese.</title>
        <authorList>
            <consortium name="US DOE Joint Genome Institute (JGI-PGF)"/>
            <person name="Walter F."/>
            <person name="Albersmeier A."/>
            <person name="Kalinowski J."/>
            <person name="Ruckert C."/>
        </authorList>
    </citation>
    <scope>NUCLEOTIDE SEQUENCE</scope>
    <source>
        <strain evidence="1">JCM 3090</strain>
    </source>
</reference>
<protein>
    <recommendedName>
        <fullName evidence="3">XRE family transcriptional regulator</fullName>
    </recommendedName>
</protein>
<evidence type="ECO:0000313" key="1">
    <source>
        <dbReference type="EMBL" id="GGJ94339.1"/>
    </source>
</evidence>
<gene>
    <name evidence="1" type="ORF">GCM10010123_25230</name>
</gene>
<dbReference type="CDD" id="cd00093">
    <property type="entry name" value="HTH_XRE"/>
    <property type="match status" value="1"/>
</dbReference>
<dbReference type="InterPro" id="IPR001387">
    <property type="entry name" value="Cro/C1-type_HTH"/>
</dbReference>
<accession>A0A8J3B559</accession>
<organism evidence="1 2">
    <name type="scientific">Pilimelia anulata</name>
    <dbReference type="NCBI Taxonomy" id="53371"/>
    <lineage>
        <taxon>Bacteria</taxon>
        <taxon>Bacillati</taxon>
        <taxon>Actinomycetota</taxon>
        <taxon>Actinomycetes</taxon>
        <taxon>Micromonosporales</taxon>
        <taxon>Micromonosporaceae</taxon>
        <taxon>Pilimelia</taxon>
    </lineage>
</organism>